<dbReference type="GO" id="GO:0046872">
    <property type="term" value="F:metal ion binding"/>
    <property type="evidence" value="ECO:0007669"/>
    <property type="project" value="UniProtKB-UniRule"/>
</dbReference>
<keyword evidence="3" id="KW-0645">Protease</keyword>
<evidence type="ECO:0000256" key="6">
    <source>
        <dbReference type="PIRNR" id="PIRNR001123"/>
    </source>
</evidence>
<dbReference type="InterPro" id="IPR008007">
    <property type="entry name" value="Peptidase_M42"/>
</dbReference>
<dbReference type="Gene3D" id="2.40.30.40">
    <property type="entry name" value="Peptidase M42, domain 2"/>
    <property type="match status" value="1"/>
</dbReference>
<dbReference type="EC" id="3.4.11.-" evidence="9"/>
<dbReference type="PANTHER" id="PTHR32481">
    <property type="entry name" value="AMINOPEPTIDASE"/>
    <property type="match status" value="1"/>
</dbReference>
<comment type="caution">
    <text evidence="9">The sequence shown here is derived from an EMBL/GenBank/DDBJ whole genome shotgun (WGS) entry which is preliminary data.</text>
</comment>
<keyword evidence="5 9" id="KW-0378">Hydrolase</keyword>
<evidence type="ECO:0000256" key="5">
    <source>
        <dbReference type="ARBA" id="ARBA00022801"/>
    </source>
</evidence>
<name>A0A2H5Y3E1_9CHLR</name>
<dbReference type="GO" id="GO:0006508">
    <property type="term" value="P:proteolysis"/>
    <property type="evidence" value="ECO:0007669"/>
    <property type="project" value="UniProtKB-KW"/>
</dbReference>
<feature type="active site" description="Proton acceptor" evidence="7">
    <location>
        <position position="208"/>
    </location>
</feature>
<keyword evidence="4 8" id="KW-0479">Metal-binding</keyword>
<keyword evidence="2 9" id="KW-0031">Aminopeptidase</keyword>
<dbReference type="AlphaFoldDB" id="A0A2H5Y3E1"/>
<feature type="binding site" evidence="8">
    <location>
        <position position="176"/>
    </location>
    <ligand>
        <name>Zn(2+)</name>
        <dbReference type="ChEBI" id="CHEBI:29105"/>
        <label>2</label>
    </ligand>
</feature>
<protein>
    <submittedName>
        <fullName evidence="9">Aminopeptidase YsdC</fullName>
        <ecNumber evidence="9">3.4.11.-</ecNumber>
    </submittedName>
</protein>
<dbReference type="Gene3D" id="3.40.630.10">
    <property type="entry name" value="Zn peptidases"/>
    <property type="match status" value="1"/>
</dbReference>
<dbReference type="Proteomes" id="UP000236642">
    <property type="component" value="Unassembled WGS sequence"/>
</dbReference>
<sequence length="354" mass="38104">MDELAMLLKTLTEAHGVPGYETEIREVMRGLLEGLGEVEQDNIGSLICRRGENGPRVMLAAHMDEIGFMVKHITPEGFIRFTALGGWFDQVLLGQRVVIKTHKGDVIGVIGAKPPHLLPPDERKKVVEKKDMYIDIGATSAKEVEEAGVRVGDPIVPLAPFQVLANGKTYLAKAFDDRVGCAVLVEVMRRLAREGHPNTVYGVATVQEEVGLRGAATSVEKVNPEVALILESDIAGDVPGIKPEESPVKLGGGPTIVVYDARMIPNLRLRDLAVETARSLGIPIQFSVIEGGATDGGVIHLHKGGVPTLVIGVPARHIHSHGAIVHRDDVERAIALVTALVQRLDAETVARLRP</sequence>
<feature type="binding site" evidence="8">
    <location>
        <position position="231"/>
    </location>
    <ligand>
        <name>Zn(2+)</name>
        <dbReference type="ChEBI" id="CHEBI:29105"/>
        <label>1</label>
    </ligand>
</feature>
<comment type="similarity">
    <text evidence="1 6">Belongs to the peptidase M42 family.</text>
</comment>
<evidence type="ECO:0000313" key="10">
    <source>
        <dbReference type="Proteomes" id="UP000236642"/>
    </source>
</evidence>
<gene>
    <name evidence="9" type="primary">ysdC</name>
    <name evidence="9" type="ORF">HRbin22_00170</name>
</gene>
<feature type="binding site" evidence="8">
    <location>
        <position position="176"/>
    </location>
    <ligand>
        <name>Zn(2+)</name>
        <dbReference type="ChEBI" id="CHEBI:29105"/>
        <label>1</label>
    </ligand>
</feature>
<dbReference type="EMBL" id="BEHY01000002">
    <property type="protein sequence ID" value="GBD07944.1"/>
    <property type="molecule type" value="Genomic_DNA"/>
</dbReference>
<dbReference type="SUPFAM" id="SSF101821">
    <property type="entry name" value="Aminopeptidase/glucanase lid domain"/>
    <property type="match status" value="1"/>
</dbReference>
<proteinExistence type="inferred from homology"/>
<evidence type="ECO:0000256" key="1">
    <source>
        <dbReference type="ARBA" id="ARBA00006272"/>
    </source>
</evidence>
<evidence type="ECO:0000256" key="2">
    <source>
        <dbReference type="ARBA" id="ARBA00022438"/>
    </source>
</evidence>
<dbReference type="InterPro" id="IPR051464">
    <property type="entry name" value="Peptidase_M42_aminopept"/>
</dbReference>
<dbReference type="PANTHER" id="PTHR32481:SF0">
    <property type="entry name" value="AMINOPEPTIDASE YPDE-RELATED"/>
    <property type="match status" value="1"/>
</dbReference>
<dbReference type="CDD" id="cd05656">
    <property type="entry name" value="M42_Frv"/>
    <property type="match status" value="1"/>
</dbReference>
<feature type="binding site" evidence="8">
    <location>
        <position position="319"/>
    </location>
    <ligand>
        <name>Zn(2+)</name>
        <dbReference type="ChEBI" id="CHEBI:29105"/>
        <label>2</label>
    </ligand>
</feature>
<dbReference type="PIRSF" id="PIRSF001123">
    <property type="entry name" value="PepA_GA"/>
    <property type="match status" value="1"/>
</dbReference>
<feature type="binding site" evidence="8">
    <location>
        <position position="209"/>
    </location>
    <ligand>
        <name>Zn(2+)</name>
        <dbReference type="ChEBI" id="CHEBI:29105"/>
        <label>2</label>
    </ligand>
</feature>
<evidence type="ECO:0000256" key="8">
    <source>
        <dbReference type="PIRSR" id="PIRSR001123-2"/>
    </source>
</evidence>
<evidence type="ECO:0000313" key="9">
    <source>
        <dbReference type="EMBL" id="GBD07944.1"/>
    </source>
</evidence>
<evidence type="ECO:0000256" key="7">
    <source>
        <dbReference type="PIRSR" id="PIRSR001123-1"/>
    </source>
</evidence>
<organism evidence="9 10">
    <name type="scientific">Candidatus Thermoflexus japonica</name>
    <dbReference type="NCBI Taxonomy" id="2035417"/>
    <lineage>
        <taxon>Bacteria</taxon>
        <taxon>Bacillati</taxon>
        <taxon>Chloroflexota</taxon>
        <taxon>Thermoflexia</taxon>
        <taxon>Thermoflexales</taxon>
        <taxon>Thermoflexaceae</taxon>
        <taxon>Thermoflexus</taxon>
    </lineage>
</organism>
<dbReference type="SUPFAM" id="SSF53187">
    <property type="entry name" value="Zn-dependent exopeptidases"/>
    <property type="match status" value="1"/>
</dbReference>
<dbReference type="InterPro" id="IPR023367">
    <property type="entry name" value="Peptidase_M42_dom2"/>
</dbReference>
<dbReference type="GO" id="GO:0004177">
    <property type="term" value="F:aminopeptidase activity"/>
    <property type="evidence" value="ECO:0007669"/>
    <property type="project" value="UniProtKB-UniRule"/>
</dbReference>
<reference evidence="10" key="1">
    <citation type="submission" date="2017-09" db="EMBL/GenBank/DDBJ databases">
        <title>Metaegenomics of thermophilic ammonia-oxidizing enrichment culture.</title>
        <authorList>
            <person name="Kato S."/>
            <person name="Suzuki K."/>
        </authorList>
    </citation>
    <scope>NUCLEOTIDE SEQUENCE [LARGE SCALE GENOMIC DNA]</scope>
</reference>
<evidence type="ECO:0000256" key="3">
    <source>
        <dbReference type="ARBA" id="ARBA00022670"/>
    </source>
</evidence>
<accession>A0A2H5Y3E1</accession>
<dbReference type="Pfam" id="PF05343">
    <property type="entry name" value="Peptidase_M42"/>
    <property type="match status" value="1"/>
</dbReference>
<comment type="cofactor">
    <cofactor evidence="8">
        <name>a divalent metal cation</name>
        <dbReference type="ChEBI" id="CHEBI:60240"/>
    </cofactor>
    <text evidence="8">Binds 2 divalent metal cations per subunit.</text>
</comment>
<evidence type="ECO:0000256" key="4">
    <source>
        <dbReference type="ARBA" id="ARBA00022723"/>
    </source>
</evidence>
<feature type="binding site" evidence="8">
    <location>
        <position position="62"/>
    </location>
    <ligand>
        <name>Zn(2+)</name>
        <dbReference type="ChEBI" id="CHEBI:29105"/>
        <label>1</label>
    </ligand>
</feature>